<keyword evidence="3" id="KW-0687">Ribonucleoprotein</keyword>
<dbReference type="Pfam" id="PF01248">
    <property type="entry name" value="Ribosomal_L7Ae"/>
    <property type="match status" value="1"/>
</dbReference>
<dbReference type="Gene3D" id="3.30.1330.30">
    <property type="match status" value="1"/>
</dbReference>
<name>A0AAE0FIU3_9CHLO</name>
<dbReference type="Proteomes" id="UP001190700">
    <property type="component" value="Unassembled WGS sequence"/>
</dbReference>
<dbReference type="InterPro" id="IPR000210">
    <property type="entry name" value="BTB/POZ_dom"/>
</dbReference>
<dbReference type="InterPro" id="IPR029064">
    <property type="entry name" value="Ribosomal_eL30-like_sf"/>
</dbReference>
<accession>A0AAE0FIU3</accession>
<organism evidence="7 8">
    <name type="scientific">Cymbomonas tetramitiformis</name>
    <dbReference type="NCBI Taxonomy" id="36881"/>
    <lineage>
        <taxon>Eukaryota</taxon>
        <taxon>Viridiplantae</taxon>
        <taxon>Chlorophyta</taxon>
        <taxon>Pyramimonadophyceae</taxon>
        <taxon>Pyramimonadales</taxon>
        <taxon>Pyramimonadaceae</taxon>
        <taxon>Cymbomonas</taxon>
    </lineage>
</organism>
<evidence type="ECO:0000259" key="6">
    <source>
        <dbReference type="Pfam" id="PF01248"/>
    </source>
</evidence>
<protein>
    <recommendedName>
        <fullName evidence="9">BTB domain-containing protein</fullName>
    </recommendedName>
</protein>
<dbReference type="GO" id="GO:1990904">
    <property type="term" value="C:ribonucleoprotein complex"/>
    <property type="evidence" value="ECO:0007669"/>
    <property type="project" value="UniProtKB-KW"/>
</dbReference>
<keyword evidence="2" id="KW-0689">Ribosomal protein</keyword>
<keyword evidence="8" id="KW-1185">Reference proteome</keyword>
<evidence type="ECO:0000259" key="5">
    <source>
        <dbReference type="Pfam" id="PF00651"/>
    </source>
</evidence>
<comment type="pathway">
    <text evidence="1">Protein modification; protein ubiquitination.</text>
</comment>
<dbReference type="CDD" id="cd18186">
    <property type="entry name" value="BTB_POZ_ZBTB_KLHL-like"/>
    <property type="match status" value="1"/>
</dbReference>
<dbReference type="EMBL" id="LGRX02017642">
    <property type="protein sequence ID" value="KAK3260487.1"/>
    <property type="molecule type" value="Genomic_DNA"/>
</dbReference>
<dbReference type="GO" id="GO:0005840">
    <property type="term" value="C:ribosome"/>
    <property type="evidence" value="ECO:0007669"/>
    <property type="project" value="UniProtKB-KW"/>
</dbReference>
<evidence type="ECO:0000313" key="8">
    <source>
        <dbReference type="Proteomes" id="UP001190700"/>
    </source>
</evidence>
<sequence>MLYTWPTLSRDGTESDSESQRVRIEDVSPEAFNCILQYVYGNEPSITLENLTEVLYAAEKYALDGLKECVLDYVNNNITHDGSAELLTSAAEEGLNSVIEVCAQLVQAASVKEVFLTDEGMIVEKLKGKTMSDIEAECHEEQRRQSSLEEVDDALRHKFRTSSTLWGYQNCLRAINSGRATLVVLTHDVPNVKKKELEYAAMLMKVGVHQYPGSTERLNIVCRPNSTENEEGFLVFTTSDEKEGVAQRGRGVVLLYGNLRGQKAVITDVSPDGFSVRIIGLMQYEDSSGSGELRTVSLEEKCSNLLFTRYWHDVDSAPESEVIQRLHDDDPLCWLFTELGKFHENAISQAHRKRRRCSSPSWRHHTQTTHTLMQVS</sequence>
<proteinExistence type="predicted"/>
<dbReference type="SUPFAM" id="SSF55315">
    <property type="entry name" value="L30e-like"/>
    <property type="match status" value="1"/>
</dbReference>
<comment type="caution">
    <text evidence="7">The sequence shown here is derived from an EMBL/GenBank/DDBJ whole genome shotgun (WGS) entry which is preliminary data.</text>
</comment>
<dbReference type="AlphaFoldDB" id="A0AAE0FIU3"/>
<gene>
    <name evidence="7" type="ORF">CYMTET_30555</name>
</gene>
<dbReference type="InterPro" id="IPR004038">
    <property type="entry name" value="Ribosomal_eL8/eL30/eS12/Gad45"/>
</dbReference>
<dbReference type="InterPro" id="IPR039109">
    <property type="entry name" value="Ribosomal_eL30-like"/>
</dbReference>
<evidence type="ECO:0000256" key="2">
    <source>
        <dbReference type="ARBA" id="ARBA00022980"/>
    </source>
</evidence>
<evidence type="ECO:0000313" key="7">
    <source>
        <dbReference type="EMBL" id="KAK3260487.1"/>
    </source>
</evidence>
<dbReference type="InterPro" id="IPR011333">
    <property type="entry name" value="SKP1/BTB/POZ_sf"/>
</dbReference>
<dbReference type="GO" id="GO:0003723">
    <property type="term" value="F:RNA binding"/>
    <property type="evidence" value="ECO:0007669"/>
    <property type="project" value="InterPro"/>
</dbReference>
<feature type="region of interest" description="Disordered" evidence="4">
    <location>
        <begin position="1"/>
        <end position="21"/>
    </location>
</feature>
<evidence type="ECO:0000256" key="1">
    <source>
        <dbReference type="ARBA" id="ARBA00004906"/>
    </source>
</evidence>
<evidence type="ECO:0000256" key="4">
    <source>
        <dbReference type="SAM" id="MobiDB-lite"/>
    </source>
</evidence>
<feature type="domain" description="Ribosomal protein eL8/eL30/eS12/Gadd45" evidence="6">
    <location>
        <begin position="151"/>
        <end position="217"/>
    </location>
</feature>
<evidence type="ECO:0000256" key="3">
    <source>
        <dbReference type="ARBA" id="ARBA00023274"/>
    </source>
</evidence>
<feature type="domain" description="BTB" evidence="5">
    <location>
        <begin position="13"/>
        <end position="74"/>
    </location>
</feature>
<dbReference type="SUPFAM" id="SSF54695">
    <property type="entry name" value="POZ domain"/>
    <property type="match status" value="1"/>
</dbReference>
<evidence type="ECO:0008006" key="9">
    <source>
        <dbReference type="Google" id="ProtNLM"/>
    </source>
</evidence>
<dbReference type="Gene3D" id="3.30.710.10">
    <property type="entry name" value="Potassium Channel Kv1.1, Chain A"/>
    <property type="match status" value="1"/>
</dbReference>
<dbReference type="Pfam" id="PF00651">
    <property type="entry name" value="BTB"/>
    <property type="match status" value="1"/>
</dbReference>
<dbReference type="PANTHER" id="PTHR11449">
    <property type="entry name" value="RIBOSOMAL PROTEIN L30"/>
    <property type="match status" value="1"/>
</dbReference>
<reference evidence="7 8" key="1">
    <citation type="journal article" date="2015" name="Genome Biol. Evol.">
        <title>Comparative Genomics of a Bacterivorous Green Alga Reveals Evolutionary Causalities and Consequences of Phago-Mixotrophic Mode of Nutrition.</title>
        <authorList>
            <person name="Burns J.A."/>
            <person name="Paasch A."/>
            <person name="Narechania A."/>
            <person name="Kim E."/>
        </authorList>
    </citation>
    <scope>NUCLEOTIDE SEQUENCE [LARGE SCALE GENOMIC DNA]</scope>
    <source>
        <strain evidence="7 8">PLY_AMNH</strain>
    </source>
</reference>